<dbReference type="EMBL" id="UINC01056945">
    <property type="protein sequence ID" value="SVB77582.1"/>
    <property type="molecule type" value="Genomic_DNA"/>
</dbReference>
<accession>A0A382GRT2</accession>
<protein>
    <recommendedName>
        <fullName evidence="4">Ribosomal RNA small subunit methyltransferase D</fullName>
    </recommendedName>
</protein>
<evidence type="ECO:0000256" key="1">
    <source>
        <dbReference type="ARBA" id="ARBA00022603"/>
    </source>
</evidence>
<organism evidence="3">
    <name type="scientific">marine metagenome</name>
    <dbReference type="NCBI Taxonomy" id="408172"/>
    <lineage>
        <taxon>unclassified sequences</taxon>
        <taxon>metagenomes</taxon>
        <taxon>ecological metagenomes</taxon>
    </lineage>
</organism>
<proteinExistence type="predicted"/>
<dbReference type="PANTHER" id="PTHR43542:SF1">
    <property type="entry name" value="METHYLTRANSFERASE"/>
    <property type="match status" value="1"/>
</dbReference>
<dbReference type="CDD" id="cd02440">
    <property type="entry name" value="AdoMet_MTases"/>
    <property type="match status" value="1"/>
</dbReference>
<dbReference type="PANTHER" id="PTHR43542">
    <property type="entry name" value="METHYLTRANSFERASE"/>
    <property type="match status" value="1"/>
</dbReference>
<dbReference type="InterPro" id="IPR004398">
    <property type="entry name" value="RNA_MeTrfase_RsmD"/>
</dbReference>
<evidence type="ECO:0008006" key="4">
    <source>
        <dbReference type="Google" id="ProtNLM"/>
    </source>
</evidence>
<evidence type="ECO:0000313" key="3">
    <source>
        <dbReference type="EMBL" id="SVB77582.1"/>
    </source>
</evidence>
<dbReference type="PIRSF" id="PIRSF004553">
    <property type="entry name" value="CHP00095"/>
    <property type="match status" value="1"/>
</dbReference>
<dbReference type="Gene3D" id="3.40.50.150">
    <property type="entry name" value="Vaccinia Virus protein VP39"/>
    <property type="match status" value="1"/>
</dbReference>
<sequence>MASKHQRGSLRIIAGRWKRQTIRFVGPDDLRPTPNAVRETLFNWLAPVIEGASCLDLFSGSGALGFEAASRGAGRVDLVDHDRSICRQLVHTRDTLSANQVHIHCEDALTFLATTANCFNIVFLDPPFRSRCAARIIMALERSGALKAQSLVYLETPKQDSGPNLPETWRLYREKKAGRVAYRLYELGETNA</sequence>
<dbReference type="GO" id="GO:0008168">
    <property type="term" value="F:methyltransferase activity"/>
    <property type="evidence" value="ECO:0007669"/>
    <property type="project" value="UniProtKB-KW"/>
</dbReference>
<gene>
    <name evidence="3" type="ORF">METZ01_LOCUS230436</name>
</gene>
<dbReference type="Pfam" id="PF03602">
    <property type="entry name" value="Cons_hypoth95"/>
    <property type="match status" value="1"/>
</dbReference>
<name>A0A382GRT2_9ZZZZ</name>
<dbReference type="GO" id="GO:0031167">
    <property type="term" value="P:rRNA methylation"/>
    <property type="evidence" value="ECO:0007669"/>
    <property type="project" value="InterPro"/>
</dbReference>
<evidence type="ECO:0000256" key="2">
    <source>
        <dbReference type="ARBA" id="ARBA00022679"/>
    </source>
</evidence>
<dbReference type="NCBIfam" id="TIGR00095">
    <property type="entry name" value="16S rRNA (guanine(966)-N(2))-methyltransferase RsmD"/>
    <property type="match status" value="1"/>
</dbReference>
<dbReference type="AlphaFoldDB" id="A0A382GRT2"/>
<dbReference type="SUPFAM" id="SSF53335">
    <property type="entry name" value="S-adenosyl-L-methionine-dependent methyltransferases"/>
    <property type="match status" value="1"/>
</dbReference>
<dbReference type="InterPro" id="IPR029063">
    <property type="entry name" value="SAM-dependent_MTases_sf"/>
</dbReference>
<reference evidence="3" key="1">
    <citation type="submission" date="2018-05" db="EMBL/GenBank/DDBJ databases">
        <authorList>
            <person name="Lanie J.A."/>
            <person name="Ng W.-L."/>
            <person name="Kazmierczak K.M."/>
            <person name="Andrzejewski T.M."/>
            <person name="Davidsen T.M."/>
            <person name="Wayne K.J."/>
            <person name="Tettelin H."/>
            <person name="Glass J.I."/>
            <person name="Rusch D."/>
            <person name="Podicherti R."/>
            <person name="Tsui H.-C.T."/>
            <person name="Winkler M.E."/>
        </authorList>
    </citation>
    <scope>NUCLEOTIDE SEQUENCE</scope>
</reference>
<keyword evidence="1" id="KW-0489">Methyltransferase</keyword>
<keyword evidence="2" id="KW-0808">Transferase</keyword>